<evidence type="ECO:0008006" key="2">
    <source>
        <dbReference type="Google" id="ProtNLM"/>
    </source>
</evidence>
<proteinExistence type="predicted"/>
<dbReference type="EMBL" id="CADCWB010000189">
    <property type="protein sequence ID" value="CAA9526864.1"/>
    <property type="molecule type" value="Genomic_DNA"/>
</dbReference>
<organism evidence="1">
    <name type="scientific">uncultured Sphingomonas sp</name>
    <dbReference type="NCBI Taxonomy" id="158754"/>
    <lineage>
        <taxon>Bacteria</taxon>
        <taxon>Pseudomonadati</taxon>
        <taxon>Pseudomonadota</taxon>
        <taxon>Alphaproteobacteria</taxon>
        <taxon>Sphingomonadales</taxon>
        <taxon>Sphingomonadaceae</taxon>
        <taxon>Sphingomonas</taxon>
        <taxon>environmental samples</taxon>
    </lineage>
</organism>
<dbReference type="Pfam" id="PF11288">
    <property type="entry name" value="DUF3089"/>
    <property type="match status" value="1"/>
</dbReference>
<dbReference type="AlphaFoldDB" id="A0A6J4TNC0"/>
<sequence>MCARRFLLLIFGLTLIVVAGAFAIYQFGGNVLKSQTIPQGKFEAPPPQSGPDYVKTENWLSLPDTVPPSPAEWRPRDTPPPLAVPSRVSVFYIHPTTYLKRDRWNGFLGDRESQDRAALFVRSQASTFNNVGAIYAPKYRQAAFGAFLDESPDAQAALELAYSDVARAFDRFLAQADPALPIILAGHSQGALHLTRLLRDRVAGTPIADRILAAYVVGWPVSVATDVPRMGLGACERADQVRCILSWQSFGEPANTDLITDVYNGSTGFTGSSRRREDMLCVNPLTGTRNGVAPASANLGTLVPTDPKLVDATLAVGAVGARCDNGFLLIAGDVPDIGPFVLPGNNYHVYDYALFWANIRQDAERRLAAWRR</sequence>
<dbReference type="InterPro" id="IPR029058">
    <property type="entry name" value="AB_hydrolase_fold"/>
</dbReference>
<evidence type="ECO:0000313" key="1">
    <source>
        <dbReference type="EMBL" id="CAA9526864.1"/>
    </source>
</evidence>
<gene>
    <name evidence="1" type="ORF">AVDCRST_MAG62-1529</name>
</gene>
<dbReference type="InterPro" id="IPR021440">
    <property type="entry name" value="DUF3089"/>
</dbReference>
<name>A0A6J4TNC0_9SPHN</name>
<reference evidence="1" key="1">
    <citation type="submission" date="2020-02" db="EMBL/GenBank/DDBJ databases">
        <authorList>
            <person name="Meier V. D."/>
        </authorList>
    </citation>
    <scope>NUCLEOTIDE SEQUENCE</scope>
    <source>
        <strain evidence="1">AVDCRST_MAG62</strain>
    </source>
</reference>
<dbReference type="SUPFAM" id="SSF53474">
    <property type="entry name" value="alpha/beta-Hydrolases"/>
    <property type="match status" value="2"/>
</dbReference>
<protein>
    <recommendedName>
        <fullName evidence="2">DUF3089 domain-containing protein</fullName>
    </recommendedName>
</protein>
<accession>A0A6J4TNC0</accession>